<reference evidence="3" key="2">
    <citation type="submission" date="2005-08" db="EMBL/GenBank/DDBJ databases">
        <title>Complete sequence of Chromosome 1 of Nitrosospira multiformis ATCC 25196.</title>
        <authorList>
            <consortium name="US DOE Joint Genome Institute"/>
            <person name="Copeland A."/>
            <person name="Lucas S."/>
            <person name="Lapidus A."/>
            <person name="Barry K."/>
            <person name="Detter J.C."/>
            <person name="Glavina T."/>
            <person name="Hammon N."/>
            <person name="Israni S."/>
            <person name="Pitluck S."/>
            <person name="Chain P."/>
            <person name="Malfatti S."/>
            <person name="Shin M."/>
            <person name="Vergez L."/>
            <person name="Schmutz J."/>
            <person name="Larimer F."/>
            <person name="Land M."/>
            <person name="Hauser L."/>
            <person name="Kyrpides N."/>
            <person name="Lykidis A."/>
            <person name="Richardson P."/>
        </authorList>
    </citation>
    <scope>NUCLEOTIDE SEQUENCE</scope>
    <source>
        <strain evidence="3">ATCC 25196</strain>
    </source>
</reference>
<dbReference type="CAZy" id="GT4">
    <property type="family name" value="Glycosyltransferase Family 4"/>
</dbReference>
<dbReference type="AlphaFoldDB" id="Q2Y6D2"/>
<dbReference type="eggNOG" id="COG0438">
    <property type="taxonomic scope" value="Bacteria"/>
</dbReference>
<dbReference type="SUPFAM" id="SSF53756">
    <property type="entry name" value="UDP-Glycosyltransferase/glycogen phosphorylase"/>
    <property type="match status" value="1"/>
</dbReference>
<dbReference type="Pfam" id="PF00534">
    <property type="entry name" value="Glycos_transf_1"/>
    <property type="match status" value="1"/>
</dbReference>
<evidence type="ECO:0000313" key="4">
    <source>
        <dbReference type="EMBL" id="SEG17759.1"/>
    </source>
</evidence>
<name>Q2Y6D2_NITMU</name>
<dbReference type="Gene3D" id="3.40.50.2000">
    <property type="entry name" value="Glycogen Phosphorylase B"/>
    <property type="match status" value="3"/>
</dbReference>
<dbReference type="PANTHER" id="PTHR45947:SF3">
    <property type="entry name" value="SULFOQUINOVOSYL TRANSFERASE SQD2"/>
    <property type="match status" value="1"/>
</dbReference>
<dbReference type="PANTHER" id="PTHR45947">
    <property type="entry name" value="SULFOQUINOVOSYL TRANSFERASE SQD2"/>
    <property type="match status" value="1"/>
</dbReference>
<dbReference type="Proteomes" id="UP000002718">
    <property type="component" value="Chromosome"/>
</dbReference>
<organism evidence="3 5">
    <name type="scientific">Nitrosospira multiformis (strain ATCC 25196 / NCIMB 11849 / C 71)</name>
    <dbReference type="NCBI Taxonomy" id="323848"/>
    <lineage>
        <taxon>Bacteria</taxon>
        <taxon>Pseudomonadati</taxon>
        <taxon>Pseudomonadota</taxon>
        <taxon>Betaproteobacteria</taxon>
        <taxon>Nitrosomonadales</taxon>
        <taxon>Nitrosomonadaceae</taxon>
        <taxon>Nitrosospira</taxon>
    </lineage>
</organism>
<dbReference type="CDD" id="cd03823">
    <property type="entry name" value="GT4_ExpE7-like"/>
    <property type="match status" value="1"/>
</dbReference>
<dbReference type="Proteomes" id="UP000236751">
    <property type="component" value="Unassembled WGS sequence"/>
</dbReference>
<dbReference type="HOGENOM" id="CLU_009583_35_1_4"/>
<dbReference type="OrthoDB" id="484631at2"/>
<evidence type="ECO:0000259" key="2">
    <source>
        <dbReference type="Pfam" id="PF13439"/>
    </source>
</evidence>
<feature type="domain" description="Glycosyltransferase subfamily 4-like N-terminal" evidence="2">
    <location>
        <begin position="17"/>
        <end position="128"/>
    </location>
</feature>
<dbReference type="GO" id="GO:0016757">
    <property type="term" value="F:glycosyltransferase activity"/>
    <property type="evidence" value="ECO:0007669"/>
    <property type="project" value="TreeGrafter"/>
</dbReference>
<keyword evidence="3" id="KW-0808">Transferase</keyword>
<proteinExistence type="predicted"/>
<keyword evidence="5" id="KW-1185">Reference proteome</keyword>
<gene>
    <name evidence="3" type="ordered locus">Nmul_A2400</name>
    <name evidence="4" type="ORF">SAMN05216403_1427</name>
</gene>
<evidence type="ECO:0000313" key="3">
    <source>
        <dbReference type="EMBL" id="ABB75689.1"/>
    </source>
</evidence>
<reference evidence="3 5" key="3">
    <citation type="journal article" date="2008" name="Appl. Environ. Microbiol.">
        <title>Complete genome sequence of Nitrosospira multiformis, an ammonia-oxidizing bacterium from the soil environment.</title>
        <authorList>
            <person name="Norton J.M."/>
            <person name="Klotz M.G."/>
            <person name="Stein L.Y."/>
            <person name="Arp D.J."/>
            <person name="Bottomley P.J."/>
            <person name="Chain P.S."/>
            <person name="Hauser L.J."/>
            <person name="Land M.L."/>
            <person name="Larimer F.W."/>
            <person name="Shin M.W."/>
            <person name="Starkenburg S.R."/>
        </authorList>
    </citation>
    <scope>NUCLEOTIDE SEQUENCE [LARGE SCALE GENOMIC DNA]</scope>
    <source>
        <strain evidence="3">ATCC 25196</strain>
        <strain evidence="5">ATCC 25196 / NCIMB 11849 / C 71</strain>
    </source>
</reference>
<dbReference type="InterPro" id="IPR001296">
    <property type="entry name" value="Glyco_trans_1"/>
</dbReference>
<dbReference type="KEGG" id="nmu:Nmul_A2400"/>
<dbReference type="STRING" id="323848.Nmul_A2400"/>
<reference evidence="5" key="1">
    <citation type="submission" date="2005-08" db="EMBL/GenBank/DDBJ databases">
        <title>Complete sequence of chromosome 1 of Nitrosospira multiformis ATCC 25196.</title>
        <authorList>
            <person name="Copeland A."/>
            <person name="Lucas S."/>
            <person name="Lapidus A."/>
            <person name="Barry K."/>
            <person name="Detter J.C."/>
            <person name="Glavina T."/>
            <person name="Hammon N."/>
            <person name="Israni S."/>
            <person name="Pitluck S."/>
            <person name="Chain P."/>
            <person name="Malfatti S."/>
            <person name="Shin M."/>
            <person name="Vergez L."/>
            <person name="Schmutz J."/>
            <person name="Larimer F."/>
            <person name="Land M."/>
            <person name="Hauser L."/>
            <person name="Kyrpides N."/>
            <person name="Lykidis A."/>
            <person name="Richardson P."/>
        </authorList>
    </citation>
    <scope>NUCLEOTIDE SEQUENCE [LARGE SCALE GENOMIC DNA]</scope>
    <source>
        <strain evidence="5">ATCC 25196 / NCIMB 11849 / C 71</strain>
    </source>
</reference>
<sequence>MKVALYVHCFFPGHYHGTETYTLALAENLKKLGHEPVVVSAIFEGEKKAKSLITRYDYNGIPVYCIDKNHIPQMSLRDTYYQPELRHIHANLLHELQPDIVHVTHLLNHTAILLDVIKDLEIPAVATFTDFFGFCMNVKLEGANGDLCKGPNSERTNCFTCCAKAGIKRAYPAMSEQRFNKLASLLRLGCISFNAVHRLPVLRRSQLSSQLEVIKVRPELLSERYSLYRAVIAPTRFLQSAYEANGFTSVPIHKIHFGVDLDRKPKPGRSGSAPTRFGFIGQIAPHKGTALLVEAFCRLPAGQGELHIYGSESQHPAYFQALKQHCAGFAVYFHGTFPTGQIRPVLDEMDFLVIPSTWYENSPLVLLNALASHTPVIVSDVEGLTEFLQPDVNGYKFARGDVDDLERVMLQVITSKENMHRLIHSTNYPKTSMSMTEEVLEVYSSILKEKIA</sequence>
<feature type="domain" description="Glycosyl transferase family 1" evidence="1">
    <location>
        <begin position="273"/>
        <end position="424"/>
    </location>
</feature>
<dbReference type="RefSeq" id="WP_011381690.1">
    <property type="nucleotide sequence ID" value="NC_007614.1"/>
</dbReference>
<evidence type="ECO:0000313" key="6">
    <source>
        <dbReference type="Proteomes" id="UP000236751"/>
    </source>
</evidence>
<dbReference type="EMBL" id="CP000103">
    <property type="protein sequence ID" value="ABB75689.1"/>
    <property type="molecule type" value="Genomic_DNA"/>
</dbReference>
<protein>
    <submittedName>
        <fullName evidence="3">Glycosyl transferase, group 1</fullName>
    </submittedName>
    <submittedName>
        <fullName evidence="4">Glycosyltransferase Family 4</fullName>
    </submittedName>
</protein>
<reference evidence="4 6" key="4">
    <citation type="submission" date="2016-10" db="EMBL/GenBank/DDBJ databases">
        <authorList>
            <person name="de Groot N.N."/>
        </authorList>
    </citation>
    <scope>NUCLEOTIDE SEQUENCE [LARGE SCALE GENOMIC DNA]</scope>
    <source>
        <strain evidence="4 6">Nl13</strain>
    </source>
</reference>
<dbReference type="Pfam" id="PF13439">
    <property type="entry name" value="Glyco_transf_4"/>
    <property type="match status" value="1"/>
</dbReference>
<dbReference type="EMBL" id="FNVK01000042">
    <property type="protein sequence ID" value="SEG17759.1"/>
    <property type="molecule type" value="Genomic_DNA"/>
</dbReference>
<accession>Q2Y6D2</accession>
<dbReference type="InterPro" id="IPR050194">
    <property type="entry name" value="Glycosyltransferase_grp1"/>
</dbReference>
<evidence type="ECO:0000259" key="1">
    <source>
        <dbReference type="Pfam" id="PF00534"/>
    </source>
</evidence>
<dbReference type="InterPro" id="IPR028098">
    <property type="entry name" value="Glyco_trans_4-like_N"/>
</dbReference>
<evidence type="ECO:0000313" key="5">
    <source>
        <dbReference type="Proteomes" id="UP000002718"/>
    </source>
</evidence>